<proteinExistence type="predicted"/>
<dbReference type="InterPro" id="IPR029251">
    <property type="entry name" value="Faap100"/>
</dbReference>
<dbReference type="AlphaFoldDB" id="A0A3B3ZK21"/>
<reference evidence="1" key="2">
    <citation type="submission" date="2025-09" db="UniProtKB">
        <authorList>
            <consortium name="Ensembl"/>
        </authorList>
    </citation>
    <scope>IDENTIFICATION</scope>
</reference>
<dbReference type="Proteomes" id="UP000261520">
    <property type="component" value="Unplaced"/>
</dbReference>
<dbReference type="GO" id="GO:0036297">
    <property type="term" value="P:interstrand cross-link repair"/>
    <property type="evidence" value="ECO:0007669"/>
    <property type="project" value="InterPro"/>
</dbReference>
<dbReference type="GO" id="GO:0043240">
    <property type="term" value="C:Fanconi anaemia nuclear complex"/>
    <property type="evidence" value="ECO:0007669"/>
    <property type="project" value="InterPro"/>
</dbReference>
<dbReference type="Pfam" id="PF15146">
    <property type="entry name" value="FANCAA"/>
    <property type="match status" value="1"/>
</dbReference>
<organism evidence="1 2">
    <name type="scientific">Periophthalmus magnuspinnatus</name>
    <dbReference type="NCBI Taxonomy" id="409849"/>
    <lineage>
        <taxon>Eukaryota</taxon>
        <taxon>Metazoa</taxon>
        <taxon>Chordata</taxon>
        <taxon>Craniata</taxon>
        <taxon>Vertebrata</taxon>
        <taxon>Euteleostomi</taxon>
        <taxon>Actinopterygii</taxon>
        <taxon>Neopterygii</taxon>
        <taxon>Teleostei</taxon>
        <taxon>Neoteleostei</taxon>
        <taxon>Acanthomorphata</taxon>
        <taxon>Gobiaria</taxon>
        <taxon>Gobiiformes</taxon>
        <taxon>Gobioidei</taxon>
        <taxon>Gobiidae</taxon>
        <taxon>Oxudercinae</taxon>
        <taxon>Periophthalmus</taxon>
    </lineage>
</organism>
<dbReference type="PANTHER" id="PTHR14890">
    <property type="entry name" value="FANCONI ANEMIA CORE COMPLEX-ASSOCIATED PROTEIN 100"/>
    <property type="match status" value="1"/>
</dbReference>
<protein>
    <submittedName>
        <fullName evidence="1">Uncharacterized protein</fullName>
    </submittedName>
</protein>
<evidence type="ECO:0000313" key="1">
    <source>
        <dbReference type="Ensembl" id="ENSPMGP00000004900.1"/>
    </source>
</evidence>
<dbReference type="Ensembl" id="ENSPMGT00000005199.1">
    <property type="protein sequence ID" value="ENSPMGP00000004900.1"/>
    <property type="gene ID" value="ENSPMGG00000004140.1"/>
</dbReference>
<keyword evidence="2" id="KW-1185">Reference proteome</keyword>
<sequence length="810" mass="88772">VMSGRCVVETLAEFGFWATPNTSGITQDSRGHAFIYTGTEEVYIFNLKDKKLTGILQFPTSVNDLIQSEDKQHLFVACRSAVYGIKLPHELSPIDSSSPAELKITSDHLVTRQEGVLCLLTVGSALVTLSRRDTSWFFTVNKPREKPGVLEMLSSFSIPAVSDRTDERRPVMECVHLSDSSALSESHLEPTLFKLLFGIDSALIKSPVILCGLPDGRLCSLSLRLPGIRIIHSLEEPVVFIGESVVMETEPPCAQSLMAVGEHGRVVVIKTCEGATEEDTRQVSFTEGCVPGKVMSACVDKRCLYLSTGSDLLSINLAEESTGKSGQELIEERARMNNNSLPSPTSLNVCRVIALTKPTCKTAGKVELLGLSAKGQLQSITLPENGGDGESSTQQQTQAGRSVKDLLSAIGDNCERASNLKTSIKSKNQILRHLNQVVNVSFLLLNKTEGTVEQPIRCLATAKWTRLLQKDSLHLTCILENNSPYLLQEGWTLNLSVYPLSDSSQEQNASTNYSFPFCNLNPGQTFEVTLPLTAADDKLFPITISCVLVFSLKALFDEKQLASLLKGQNSTISLPLNTLAVDWLHALQLTTSFSEKNIAIHTRVNSSMNSVERFLKSKGKSKVKKADNKPFSACVKISLDLLIHTLVSKNANKETSPTLCATFLDWLLSEPHKGVTGHQWERTPNTAVLHAQGPNGQVVKLITKEVNVGVGTETLEVVEVQVESLFLAAVCGLHHAILDRIQVFKSVYALTLSMKMMSHTRNIKLKERLLQQVQDSRVSGVVGVTVSSGHVTQSLLKVYQDLRQHPLVIF</sequence>
<dbReference type="GO" id="GO:0005654">
    <property type="term" value="C:nucleoplasm"/>
    <property type="evidence" value="ECO:0007669"/>
    <property type="project" value="TreeGrafter"/>
</dbReference>
<evidence type="ECO:0000313" key="2">
    <source>
        <dbReference type="Proteomes" id="UP000261520"/>
    </source>
</evidence>
<reference evidence="1" key="1">
    <citation type="submission" date="2025-08" db="UniProtKB">
        <authorList>
            <consortium name="Ensembl"/>
        </authorList>
    </citation>
    <scope>IDENTIFICATION</scope>
</reference>
<accession>A0A3B3ZK21</accession>
<dbReference type="STRING" id="409849.ENSPMGP00000004900"/>
<dbReference type="PANTHER" id="PTHR14890:SF1">
    <property type="entry name" value="FANCONI ANEMIA CORE COMPLEX-ASSOCIATED PROTEIN 100"/>
    <property type="match status" value="1"/>
</dbReference>
<name>A0A3B3ZK21_9GOBI</name>